<evidence type="ECO:0000313" key="2">
    <source>
        <dbReference type="EMBL" id="ATQ67667.1"/>
    </source>
</evidence>
<dbReference type="SUPFAM" id="SSF53335">
    <property type="entry name" value="S-adenosyl-L-methionine-dependent methyltransferases"/>
    <property type="match status" value="1"/>
</dbReference>
<dbReference type="PANTHER" id="PTHR42912:SF80">
    <property type="entry name" value="METHYLTRANSFERASE DOMAIN-CONTAINING PROTEIN"/>
    <property type="match status" value="1"/>
</dbReference>
<dbReference type="Gene3D" id="3.40.50.150">
    <property type="entry name" value="Vaccinia Virus protein VP39"/>
    <property type="match status" value="1"/>
</dbReference>
<gene>
    <name evidence="2" type="ORF">CQW49_07025</name>
</gene>
<proteinExistence type="predicted"/>
<accession>A0A2D2CY57</accession>
<dbReference type="InterPro" id="IPR050508">
    <property type="entry name" value="Methyltransf_Superfamily"/>
</dbReference>
<evidence type="ECO:0000313" key="3">
    <source>
        <dbReference type="Proteomes" id="UP000230709"/>
    </source>
</evidence>
<sequence length="302" mass="33013">MMSTDFSRDALARCVAGALAPNMALFQLFSSAPSAEAARCALEQAIAASQGEGRARLLDAQSLWRDTPAAFELIKALDEHYFAQIARADHGDHIARIAAAYDAIAALSPSGSVASYSLGREDLLEKATAEVVDHLRAEGLAHEGCEAIEIGCGIGRFLVALSPLLSSITGVDVSTKMLEHARERCARLVNVELVQGDGRGLRPLADRRYDLALAIDSFPHIVEAGDEAVLSNLFDIHRVLRPQGRFLIFNYSYRGDDALDRRELLRLAERTGFDVRRCGDRPFRLWDGTVFDLAKAERPPLP</sequence>
<dbReference type="STRING" id="595536.GCA_000178815_03752"/>
<reference evidence="3" key="1">
    <citation type="submission" date="2017-10" db="EMBL/GenBank/DDBJ databases">
        <title>Completed PacBio SMRT sequence of Methylosinus trichosporium OB3b reveals presence of a third large plasmid.</title>
        <authorList>
            <person name="Charles T.C."/>
            <person name="Lynch M.D.J."/>
            <person name="Heil J.R."/>
            <person name="Cheng J."/>
        </authorList>
    </citation>
    <scope>NUCLEOTIDE SEQUENCE [LARGE SCALE GENOMIC DNA]</scope>
    <source>
        <strain evidence="3">OB3b</strain>
    </source>
</reference>
<dbReference type="GO" id="GO:0008757">
    <property type="term" value="F:S-adenosylmethionine-dependent methyltransferase activity"/>
    <property type="evidence" value="ECO:0007669"/>
    <property type="project" value="InterPro"/>
</dbReference>
<keyword evidence="3" id="KW-1185">Reference proteome</keyword>
<dbReference type="PANTHER" id="PTHR42912">
    <property type="entry name" value="METHYLTRANSFERASE"/>
    <property type="match status" value="1"/>
</dbReference>
<dbReference type="CDD" id="cd02440">
    <property type="entry name" value="AdoMet_MTases"/>
    <property type="match status" value="1"/>
</dbReference>
<dbReference type="Pfam" id="PF08241">
    <property type="entry name" value="Methyltransf_11"/>
    <property type="match status" value="1"/>
</dbReference>
<dbReference type="KEGG" id="mtw:CQW49_07025"/>
<evidence type="ECO:0000259" key="1">
    <source>
        <dbReference type="Pfam" id="PF08241"/>
    </source>
</evidence>
<keyword evidence="2" id="KW-0808">Transferase</keyword>
<dbReference type="RefSeq" id="WP_024749914.1">
    <property type="nucleotide sequence ID" value="NZ_ADVE02000001.1"/>
</dbReference>
<organism evidence="2 3">
    <name type="scientific">Methylosinus trichosporium (strain ATCC 35070 / NCIMB 11131 / UNIQEM 75 / OB3b)</name>
    <dbReference type="NCBI Taxonomy" id="595536"/>
    <lineage>
        <taxon>Bacteria</taxon>
        <taxon>Pseudomonadati</taxon>
        <taxon>Pseudomonadota</taxon>
        <taxon>Alphaproteobacteria</taxon>
        <taxon>Hyphomicrobiales</taxon>
        <taxon>Methylocystaceae</taxon>
        <taxon>Methylosinus</taxon>
    </lineage>
</organism>
<dbReference type="AlphaFoldDB" id="A0A2D2CY57"/>
<protein>
    <submittedName>
        <fullName evidence="2">Class I SAM-dependent methyltransferase</fullName>
    </submittedName>
</protein>
<dbReference type="EMBL" id="CP023737">
    <property type="protein sequence ID" value="ATQ67667.1"/>
    <property type="molecule type" value="Genomic_DNA"/>
</dbReference>
<dbReference type="InterPro" id="IPR029063">
    <property type="entry name" value="SAM-dependent_MTases_sf"/>
</dbReference>
<dbReference type="GO" id="GO:0032259">
    <property type="term" value="P:methylation"/>
    <property type="evidence" value="ECO:0007669"/>
    <property type="project" value="UniProtKB-KW"/>
</dbReference>
<dbReference type="InterPro" id="IPR013216">
    <property type="entry name" value="Methyltransf_11"/>
</dbReference>
<keyword evidence="2" id="KW-0489">Methyltransferase</keyword>
<dbReference type="Proteomes" id="UP000230709">
    <property type="component" value="Chromosome"/>
</dbReference>
<name>A0A2D2CY57_METT3</name>
<feature type="domain" description="Methyltransferase type 11" evidence="1">
    <location>
        <begin position="149"/>
        <end position="248"/>
    </location>
</feature>